<dbReference type="Proteomes" id="UP000509667">
    <property type="component" value="Chromosome"/>
</dbReference>
<organism evidence="2 3">
    <name type="scientific">Halosimplex rubrum</name>
    <dbReference type="NCBI Taxonomy" id="869889"/>
    <lineage>
        <taxon>Archaea</taxon>
        <taxon>Methanobacteriati</taxon>
        <taxon>Methanobacteriota</taxon>
        <taxon>Stenosarchaea group</taxon>
        <taxon>Halobacteria</taxon>
        <taxon>Halobacteriales</taxon>
        <taxon>Haloarculaceae</taxon>
        <taxon>Halosimplex</taxon>
    </lineage>
</organism>
<gene>
    <name evidence="2" type="ORF">HZS55_22195</name>
</gene>
<evidence type="ECO:0000313" key="2">
    <source>
        <dbReference type="EMBL" id="QLH79840.1"/>
    </source>
</evidence>
<keyword evidence="1" id="KW-0812">Transmembrane</keyword>
<keyword evidence="1" id="KW-1133">Transmembrane helix</keyword>
<evidence type="ECO:0000313" key="3">
    <source>
        <dbReference type="Proteomes" id="UP000509667"/>
    </source>
</evidence>
<proteinExistence type="predicted"/>
<dbReference type="RefSeq" id="WP_179909703.1">
    <property type="nucleotide sequence ID" value="NZ_CP058910.1"/>
</dbReference>
<name>A0A7D5PCD2_9EURY</name>
<dbReference type="KEGG" id="hrr:HZS55_22195"/>
<dbReference type="OrthoDB" id="214372at2157"/>
<keyword evidence="1" id="KW-0472">Membrane</keyword>
<feature type="transmembrane region" description="Helical" evidence="1">
    <location>
        <begin position="12"/>
        <end position="33"/>
    </location>
</feature>
<dbReference type="AlphaFoldDB" id="A0A7D5PCD2"/>
<evidence type="ECO:0000256" key="1">
    <source>
        <dbReference type="SAM" id="Phobius"/>
    </source>
</evidence>
<feature type="transmembrane region" description="Helical" evidence="1">
    <location>
        <begin position="40"/>
        <end position="59"/>
    </location>
</feature>
<keyword evidence="3" id="KW-1185">Reference proteome</keyword>
<sequence length="69" mass="7806">MRDLLRDALAPTRYNVAAAVTAAALLFVAYVLVPHPYVQYGAWLVIFTVWMVWFVYLGVDHVYGIDSES</sequence>
<dbReference type="GeneID" id="56080636"/>
<reference evidence="2 3" key="1">
    <citation type="submission" date="2020-07" db="EMBL/GenBank/DDBJ databases">
        <title>Halosimplex pelagicum sp. nov. and Halosimplex rubrum sp. nov., isolated from salted brown alga Laminaria, and emended description of the genus Halosimplex.</title>
        <authorList>
            <person name="Cui H."/>
        </authorList>
    </citation>
    <scope>NUCLEOTIDE SEQUENCE [LARGE SCALE GENOMIC DNA]</scope>
    <source>
        <strain evidence="2 3">R27</strain>
    </source>
</reference>
<accession>A0A7D5PCD2</accession>
<protein>
    <submittedName>
        <fullName evidence="2">Uncharacterized protein</fullName>
    </submittedName>
</protein>
<dbReference type="EMBL" id="CP058910">
    <property type="protein sequence ID" value="QLH79840.1"/>
    <property type="molecule type" value="Genomic_DNA"/>
</dbReference>